<dbReference type="InterPro" id="IPR001995">
    <property type="entry name" value="Peptidase_A2_cat"/>
</dbReference>
<gene>
    <name evidence="4" type="ORF">CERSUDRAFT_100811</name>
</gene>
<evidence type="ECO:0000256" key="2">
    <source>
        <dbReference type="SAM" id="MobiDB-lite"/>
    </source>
</evidence>
<dbReference type="CDD" id="cd00303">
    <property type="entry name" value="retropepsin_like"/>
    <property type="match status" value="1"/>
</dbReference>
<dbReference type="GO" id="GO:0006508">
    <property type="term" value="P:proteolysis"/>
    <property type="evidence" value="ECO:0007669"/>
    <property type="project" value="InterPro"/>
</dbReference>
<feature type="compositionally biased region" description="Basic and acidic residues" evidence="2">
    <location>
        <begin position="230"/>
        <end position="251"/>
    </location>
</feature>
<feature type="domain" description="Peptidase A2" evidence="3">
    <location>
        <begin position="642"/>
        <end position="681"/>
    </location>
</feature>
<dbReference type="Proteomes" id="UP000016930">
    <property type="component" value="Unassembled WGS sequence"/>
</dbReference>
<organism evidence="4 5">
    <name type="scientific">Ceriporiopsis subvermispora (strain B)</name>
    <name type="common">White-rot fungus</name>
    <name type="synonym">Gelatoporia subvermispora</name>
    <dbReference type="NCBI Taxonomy" id="914234"/>
    <lineage>
        <taxon>Eukaryota</taxon>
        <taxon>Fungi</taxon>
        <taxon>Dikarya</taxon>
        <taxon>Basidiomycota</taxon>
        <taxon>Agaricomycotina</taxon>
        <taxon>Agaricomycetes</taxon>
        <taxon>Polyporales</taxon>
        <taxon>Gelatoporiaceae</taxon>
        <taxon>Gelatoporia</taxon>
    </lineage>
</organism>
<evidence type="ECO:0000259" key="3">
    <source>
        <dbReference type="PROSITE" id="PS50175"/>
    </source>
</evidence>
<dbReference type="PROSITE" id="PS50175">
    <property type="entry name" value="ASP_PROT_RETROV"/>
    <property type="match status" value="1"/>
</dbReference>
<accession>M2P6S3</accession>
<dbReference type="HOGENOM" id="CLU_008330_0_0_1"/>
<dbReference type="EMBL" id="KB445826">
    <property type="protein sequence ID" value="EMD31014.1"/>
    <property type="molecule type" value="Genomic_DNA"/>
</dbReference>
<feature type="compositionally biased region" description="Basic and acidic residues" evidence="2">
    <location>
        <begin position="460"/>
        <end position="471"/>
    </location>
</feature>
<dbReference type="SUPFAM" id="SSF50630">
    <property type="entry name" value="Acid proteases"/>
    <property type="match status" value="1"/>
</dbReference>
<dbReference type="Pfam" id="PF13352">
    <property type="entry name" value="DUF4100"/>
    <property type="match status" value="1"/>
</dbReference>
<dbReference type="InterPro" id="IPR021109">
    <property type="entry name" value="Peptidase_aspartic_dom_sf"/>
</dbReference>
<sequence length="791" mass="88088">MPLPGTKGAPRFKGAHVADFVDDFATCAKAAGLSDAEWPTQCLRYCANNVRRVIKHLAEFKPTASDWGAARAKLLQLYGSTDEESKFRPSKLRKFYRAARGRRMTTVQHFDKYLREFLETLGDMTETKMVTEKERDLYFYKGIPQRARRKVRAKLEKASVTVEMHLPPPMDKTIEQAKSLFGGEDVDEDSDDSGGSSEGTSRDDSSGSDESSDSEDDGPRSKRKKHRKPKEPAKAKTEAKIKRKSLSDNENKQILEHAKSLADRFEKLMAYTMNQQVPPQAPVAAQCASTGNCSHMLGQRTARKCWMCDKTEGIDLDHVIGVKSCPETIKLVEEGLIKLGSNSRLVRPDGSELPRALPGQGGIAQVLRNDAKLQARSPILKKDPPPHINMCSAMGLCRDGERLLKGGVFAITSETAHSFPIQTRAAKQKRAVTCEEVGADGEAIKEVRFEEYPAGTPWANDKKGAQDKDVAPTRPQPPKINTEAGWRERERRKRETRKESGDAEQKAESQGFKPKSGVYRFTSALQDGVQVDEVQAQLLAMKVTLPLRDIIGLSPELQKRFASLTKTRREVGARAIITDRKYEEKEQKRGGGQPGAALLTYNTTDDLGVILQRYTSTVSLRSKRFFAMATGFVEARFGGEYVVFLIDTGSELNLISRRVWEQTDVPMDEDGSRWSLRGISGEPVKLLGCCRDAPLEIEGARFDHHFFVSTQETGAHDGILGQPWFHWFSCRVDYDRFGTMEVEAWPSGVKSDKSVKLRAAGIDSTRNADRLVLSAASELSPATTDECRRGF</sequence>
<evidence type="ECO:0000313" key="4">
    <source>
        <dbReference type="EMBL" id="EMD31014.1"/>
    </source>
</evidence>
<dbReference type="OrthoDB" id="2758461at2759"/>
<protein>
    <recommendedName>
        <fullName evidence="3">Peptidase A2 domain-containing protein</fullName>
    </recommendedName>
</protein>
<dbReference type="GO" id="GO:0004190">
    <property type="term" value="F:aspartic-type endopeptidase activity"/>
    <property type="evidence" value="ECO:0007669"/>
    <property type="project" value="InterPro"/>
</dbReference>
<keyword evidence="5" id="KW-1185">Reference proteome</keyword>
<dbReference type="Gene3D" id="2.40.70.10">
    <property type="entry name" value="Acid Proteases"/>
    <property type="match status" value="1"/>
</dbReference>
<dbReference type="STRING" id="914234.M2P6S3"/>
<reference evidence="4 5" key="1">
    <citation type="journal article" date="2012" name="Proc. Natl. Acad. Sci. U.S.A.">
        <title>Comparative genomics of Ceriporiopsis subvermispora and Phanerochaete chrysosporium provide insight into selective ligninolysis.</title>
        <authorList>
            <person name="Fernandez-Fueyo E."/>
            <person name="Ruiz-Duenas F.J."/>
            <person name="Ferreira P."/>
            <person name="Floudas D."/>
            <person name="Hibbett D.S."/>
            <person name="Canessa P."/>
            <person name="Larrondo L.F."/>
            <person name="James T.Y."/>
            <person name="Seelenfreund D."/>
            <person name="Lobos S."/>
            <person name="Polanco R."/>
            <person name="Tello M."/>
            <person name="Honda Y."/>
            <person name="Watanabe T."/>
            <person name="Watanabe T."/>
            <person name="Ryu J.S."/>
            <person name="Kubicek C.P."/>
            <person name="Schmoll M."/>
            <person name="Gaskell J."/>
            <person name="Hammel K.E."/>
            <person name="St John F.J."/>
            <person name="Vanden Wymelenberg A."/>
            <person name="Sabat G."/>
            <person name="Splinter BonDurant S."/>
            <person name="Syed K."/>
            <person name="Yadav J.S."/>
            <person name="Doddapaneni H."/>
            <person name="Subramanian V."/>
            <person name="Lavin J.L."/>
            <person name="Oguiza J.A."/>
            <person name="Perez G."/>
            <person name="Pisabarro A.G."/>
            <person name="Ramirez L."/>
            <person name="Santoyo F."/>
            <person name="Master E."/>
            <person name="Coutinho P.M."/>
            <person name="Henrissat B."/>
            <person name="Lombard V."/>
            <person name="Magnuson J.K."/>
            <person name="Kuees U."/>
            <person name="Hori C."/>
            <person name="Igarashi K."/>
            <person name="Samejima M."/>
            <person name="Held B.W."/>
            <person name="Barry K.W."/>
            <person name="LaButti K.M."/>
            <person name="Lapidus A."/>
            <person name="Lindquist E.A."/>
            <person name="Lucas S.M."/>
            <person name="Riley R."/>
            <person name="Salamov A.A."/>
            <person name="Hoffmeister D."/>
            <person name="Schwenk D."/>
            <person name="Hadar Y."/>
            <person name="Yarden O."/>
            <person name="de Vries R.P."/>
            <person name="Wiebenga A."/>
            <person name="Stenlid J."/>
            <person name="Eastwood D."/>
            <person name="Grigoriev I.V."/>
            <person name="Berka R.M."/>
            <person name="Blanchette R.A."/>
            <person name="Kersten P."/>
            <person name="Martinez A.T."/>
            <person name="Vicuna R."/>
            <person name="Cullen D."/>
        </authorList>
    </citation>
    <scope>NUCLEOTIDE SEQUENCE [LARGE SCALE GENOMIC DNA]</scope>
    <source>
        <strain evidence="4 5">B</strain>
    </source>
</reference>
<name>M2P6S3_CERS8</name>
<feature type="compositionally biased region" description="Basic and acidic residues" evidence="2">
    <location>
        <begin position="496"/>
        <end position="507"/>
    </location>
</feature>
<feature type="compositionally biased region" description="Acidic residues" evidence="2">
    <location>
        <begin position="206"/>
        <end position="216"/>
    </location>
</feature>
<proteinExistence type="predicted"/>
<dbReference type="Pfam" id="PF13650">
    <property type="entry name" value="Asp_protease_2"/>
    <property type="match status" value="1"/>
</dbReference>
<dbReference type="InterPro" id="IPR025165">
    <property type="entry name" value="DUF4100"/>
</dbReference>
<dbReference type="AlphaFoldDB" id="M2P6S3"/>
<feature type="region of interest" description="Disordered" evidence="2">
    <location>
        <begin position="183"/>
        <end position="251"/>
    </location>
</feature>
<evidence type="ECO:0000256" key="1">
    <source>
        <dbReference type="ARBA" id="ARBA00022801"/>
    </source>
</evidence>
<feature type="region of interest" description="Disordered" evidence="2">
    <location>
        <begin position="454"/>
        <end position="514"/>
    </location>
</feature>
<evidence type="ECO:0000313" key="5">
    <source>
        <dbReference type="Proteomes" id="UP000016930"/>
    </source>
</evidence>
<keyword evidence="1" id="KW-0378">Hydrolase</keyword>